<feature type="compositionally biased region" description="Basic residues" evidence="1">
    <location>
        <begin position="1"/>
        <end position="10"/>
    </location>
</feature>
<comment type="caution">
    <text evidence="2">The sequence shown here is derived from an EMBL/GenBank/DDBJ whole genome shotgun (WGS) entry which is preliminary data.</text>
</comment>
<protein>
    <submittedName>
        <fullName evidence="2">Uncharacterized protein</fullName>
    </submittedName>
</protein>
<evidence type="ECO:0000313" key="3">
    <source>
        <dbReference type="Proteomes" id="UP001085076"/>
    </source>
</evidence>
<reference evidence="2" key="1">
    <citation type="submission" date="2021-03" db="EMBL/GenBank/DDBJ databases">
        <authorList>
            <person name="Li Z."/>
            <person name="Yang C."/>
        </authorList>
    </citation>
    <scope>NUCLEOTIDE SEQUENCE</scope>
    <source>
        <strain evidence="2">Dzin_1.0</strain>
        <tissue evidence="2">Leaf</tissue>
    </source>
</reference>
<dbReference type="EMBL" id="JAGGNH010000010">
    <property type="protein sequence ID" value="KAJ0962251.1"/>
    <property type="molecule type" value="Genomic_DNA"/>
</dbReference>
<evidence type="ECO:0000313" key="2">
    <source>
        <dbReference type="EMBL" id="KAJ0962251.1"/>
    </source>
</evidence>
<dbReference type="Proteomes" id="UP001085076">
    <property type="component" value="Miscellaneous, Linkage group lg10"/>
</dbReference>
<organism evidence="2 3">
    <name type="scientific">Dioscorea zingiberensis</name>
    <dbReference type="NCBI Taxonomy" id="325984"/>
    <lineage>
        <taxon>Eukaryota</taxon>
        <taxon>Viridiplantae</taxon>
        <taxon>Streptophyta</taxon>
        <taxon>Embryophyta</taxon>
        <taxon>Tracheophyta</taxon>
        <taxon>Spermatophyta</taxon>
        <taxon>Magnoliopsida</taxon>
        <taxon>Liliopsida</taxon>
        <taxon>Dioscoreales</taxon>
        <taxon>Dioscoreaceae</taxon>
        <taxon>Dioscorea</taxon>
    </lineage>
</organism>
<feature type="region of interest" description="Disordered" evidence="1">
    <location>
        <begin position="1"/>
        <end position="68"/>
    </location>
</feature>
<name>A0A9D5H3X7_9LILI</name>
<evidence type="ECO:0000256" key="1">
    <source>
        <dbReference type="SAM" id="MobiDB-lite"/>
    </source>
</evidence>
<reference evidence="2" key="2">
    <citation type="journal article" date="2022" name="Hortic Res">
        <title>The genome of Dioscorea zingiberensis sheds light on the biosynthesis, origin and evolution of the medicinally important diosgenin saponins.</title>
        <authorList>
            <person name="Li Y."/>
            <person name="Tan C."/>
            <person name="Li Z."/>
            <person name="Guo J."/>
            <person name="Li S."/>
            <person name="Chen X."/>
            <person name="Wang C."/>
            <person name="Dai X."/>
            <person name="Yang H."/>
            <person name="Song W."/>
            <person name="Hou L."/>
            <person name="Xu J."/>
            <person name="Tong Z."/>
            <person name="Xu A."/>
            <person name="Yuan X."/>
            <person name="Wang W."/>
            <person name="Yang Q."/>
            <person name="Chen L."/>
            <person name="Sun Z."/>
            <person name="Wang K."/>
            <person name="Pan B."/>
            <person name="Chen J."/>
            <person name="Bao Y."/>
            <person name="Liu F."/>
            <person name="Qi X."/>
            <person name="Gang D.R."/>
            <person name="Wen J."/>
            <person name="Li J."/>
        </authorList>
    </citation>
    <scope>NUCLEOTIDE SEQUENCE</scope>
    <source>
        <strain evidence="2">Dzin_1.0</strain>
    </source>
</reference>
<gene>
    <name evidence="2" type="ORF">J5N97_030079</name>
</gene>
<sequence>MRGMKMRRMKACAVEDDDGEDEDGDGDEKDEDGDGGEGGDDDDDDDEDEEDDDEHEVLGGDNIPLEDDIRKEIKVHNIEFSDISHKSIENYLCSYCWTSSTCTT</sequence>
<accession>A0A9D5H3X7</accession>
<keyword evidence="3" id="KW-1185">Reference proteome</keyword>
<dbReference type="AlphaFoldDB" id="A0A9D5H3X7"/>
<proteinExistence type="predicted"/>
<feature type="compositionally biased region" description="Acidic residues" evidence="1">
    <location>
        <begin position="14"/>
        <end position="55"/>
    </location>
</feature>